<dbReference type="InterPro" id="IPR022617">
    <property type="entry name" value="Rad60/SUMO-like_dom"/>
</dbReference>
<keyword evidence="14" id="KW-1185">Reference proteome</keyword>
<keyword evidence="6" id="KW-0995">Kinetochore</keyword>
<dbReference type="SUPFAM" id="SSF54236">
    <property type="entry name" value="Ubiquitin-like"/>
    <property type="match status" value="1"/>
</dbReference>
<sequence>MMAASYETPPATPPESTPQPEKWMIKINDSTTELWFKVRPTRKVSQLLNAWCQMVGVPPHTARVLLDGQRIVLGENTLADVGLGDRSAIEVYYEQLGGATTAAEDGPELNQAHAASPSPPPQAPTAMTPGHRATSFLVTLDKTLAHTVKAITYDHFAACFPNIARNAPETLKWMHGNMQQLLLERSKSDFETIVQDRNVVANLNSLEDLIGAAQRRKARSADDDTPAIAPHLLPARVVASAHLASLYASQQSQLNARLQTVESQNATLFEQIQAQKREMEVLMKGLEAAEADVDKTIEALGPEVVDTLAQDSRTAEAKLMETA</sequence>
<evidence type="ECO:0000256" key="8">
    <source>
        <dbReference type="ARBA" id="ARBA00023306"/>
    </source>
</evidence>
<proteinExistence type="predicted"/>
<evidence type="ECO:0000256" key="9">
    <source>
        <dbReference type="ARBA" id="ARBA00023328"/>
    </source>
</evidence>
<evidence type="ECO:0000256" key="2">
    <source>
        <dbReference type="ARBA" id="ARBA00004629"/>
    </source>
</evidence>
<evidence type="ECO:0000256" key="1">
    <source>
        <dbReference type="ARBA" id="ARBA00004123"/>
    </source>
</evidence>
<comment type="caution">
    <text evidence="13">The sequence shown here is derived from an EMBL/GenBank/DDBJ whole genome shotgun (WGS) entry which is preliminary data.</text>
</comment>
<dbReference type="EMBL" id="JBFCZG010000003">
    <property type="protein sequence ID" value="KAL3425227.1"/>
    <property type="molecule type" value="Genomic_DNA"/>
</dbReference>
<evidence type="ECO:0000256" key="4">
    <source>
        <dbReference type="ARBA" id="ARBA00022618"/>
    </source>
</evidence>
<reference evidence="13 14" key="1">
    <citation type="submission" date="2024-06" db="EMBL/GenBank/DDBJ databases">
        <title>Complete genome of Phlyctema vagabunda strain 19-DSS-EL-015.</title>
        <authorList>
            <person name="Fiorenzani C."/>
        </authorList>
    </citation>
    <scope>NUCLEOTIDE SEQUENCE [LARGE SCALE GENOMIC DNA]</scope>
    <source>
        <strain evidence="13 14">19-DSS-EL-015</strain>
    </source>
</reference>
<evidence type="ECO:0000313" key="14">
    <source>
        <dbReference type="Proteomes" id="UP001629113"/>
    </source>
</evidence>
<feature type="domain" description="Ubiquitin-like" evidence="12">
    <location>
        <begin position="25"/>
        <end position="98"/>
    </location>
</feature>
<dbReference type="Pfam" id="PF03980">
    <property type="entry name" value="Nnf1"/>
    <property type="match status" value="1"/>
</dbReference>
<dbReference type="PANTHER" id="PTHR15459:SF3">
    <property type="entry name" value="POLYAMINE-MODULATED FACTOR 1"/>
    <property type="match status" value="1"/>
</dbReference>
<dbReference type="PROSITE" id="PS50053">
    <property type="entry name" value="UBIQUITIN_2"/>
    <property type="match status" value="1"/>
</dbReference>
<keyword evidence="4" id="KW-0132">Cell division</keyword>
<dbReference type="InterPro" id="IPR029071">
    <property type="entry name" value="Ubiquitin-like_domsf"/>
</dbReference>
<keyword evidence="9" id="KW-0137">Centromere</keyword>
<feature type="region of interest" description="Disordered" evidence="11">
    <location>
        <begin position="1"/>
        <end position="21"/>
    </location>
</feature>
<evidence type="ECO:0000256" key="11">
    <source>
        <dbReference type="SAM" id="MobiDB-lite"/>
    </source>
</evidence>
<accession>A0ABR4PQ42</accession>
<dbReference type="InterPro" id="IPR007128">
    <property type="entry name" value="PMF1/Nnf1"/>
</dbReference>
<name>A0ABR4PQ42_9HELO</name>
<feature type="coiled-coil region" evidence="10">
    <location>
        <begin position="258"/>
        <end position="292"/>
    </location>
</feature>
<evidence type="ECO:0000256" key="10">
    <source>
        <dbReference type="SAM" id="Coils"/>
    </source>
</evidence>
<dbReference type="Gene3D" id="3.10.20.90">
    <property type="entry name" value="Phosphatidylinositol 3-kinase Catalytic Subunit, Chain A, domain 1"/>
    <property type="match status" value="1"/>
</dbReference>
<keyword evidence="5" id="KW-0498">Mitosis</keyword>
<protein>
    <submittedName>
        <fullName evidence="13">Mind kinetochore complex component</fullName>
    </submittedName>
</protein>
<keyword evidence="7" id="KW-0539">Nucleus</keyword>
<evidence type="ECO:0000256" key="6">
    <source>
        <dbReference type="ARBA" id="ARBA00022838"/>
    </source>
</evidence>
<evidence type="ECO:0000313" key="13">
    <source>
        <dbReference type="EMBL" id="KAL3425227.1"/>
    </source>
</evidence>
<dbReference type="PANTHER" id="PTHR15459">
    <property type="entry name" value="POLYAMINE-MODULATED FACTOR 1"/>
    <property type="match status" value="1"/>
</dbReference>
<evidence type="ECO:0000259" key="12">
    <source>
        <dbReference type="PROSITE" id="PS50053"/>
    </source>
</evidence>
<dbReference type="CDD" id="cd01763">
    <property type="entry name" value="Ubl_SUMO_like"/>
    <property type="match status" value="1"/>
</dbReference>
<keyword evidence="8" id="KW-0131">Cell cycle</keyword>
<dbReference type="Pfam" id="PF11976">
    <property type="entry name" value="Rad60-SLD"/>
    <property type="match status" value="1"/>
</dbReference>
<dbReference type="Proteomes" id="UP001629113">
    <property type="component" value="Unassembled WGS sequence"/>
</dbReference>
<organism evidence="13 14">
    <name type="scientific">Phlyctema vagabunda</name>
    <dbReference type="NCBI Taxonomy" id="108571"/>
    <lineage>
        <taxon>Eukaryota</taxon>
        <taxon>Fungi</taxon>
        <taxon>Dikarya</taxon>
        <taxon>Ascomycota</taxon>
        <taxon>Pezizomycotina</taxon>
        <taxon>Leotiomycetes</taxon>
        <taxon>Helotiales</taxon>
        <taxon>Dermateaceae</taxon>
        <taxon>Phlyctema</taxon>
    </lineage>
</organism>
<dbReference type="InterPro" id="IPR000626">
    <property type="entry name" value="Ubiquitin-like_dom"/>
</dbReference>
<evidence type="ECO:0000256" key="3">
    <source>
        <dbReference type="ARBA" id="ARBA00022454"/>
    </source>
</evidence>
<keyword evidence="3" id="KW-0158">Chromosome</keyword>
<keyword evidence="10" id="KW-0175">Coiled coil</keyword>
<feature type="region of interest" description="Disordered" evidence="11">
    <location>
        <begin position="102"/>
        <end position="129"/>
    </location>
</feature>
<gene>
    <name evidence="13" type="ORF">PVAG01_04508</name>
</gene>
<comment type="subcellular location">
    <subcellularLocation>
        <location evidence="2">Chromosome</location>
        <location evidence="2">Centromere</location>
        <location evidence="2">Kinetochore</location>
    </subcellularLocation>
    <subcellularLocation>
        <location evidence="1">Nucleus</location>
    </subcellularLocation>
</comment>
<evidence type="ECO:0000256" key="5">
    <source>
        <dbReference type="ARBA" id="ARBA00022776"/>
    </source>
</evidence>
<evidence type="ECO:0000256" key="7">
    <source>
        <dbReference type="ARBA" id="ARBA00023242"/>
    </source>
</evidence>